<dbReference type="Proteomes" id="UP001595945">
    <property type="component" value="Unassembled WGS sequence"/>
</dbReference>
<evidence type="ECO:0000313" key="2">
    <source>
        <dbReference type="EMBL" id="MFC4825086.1"/>
    </source>
</evidence>
<organism evidence="2 3">
    <name type="scientific">Halorussus aquaticus</name>
    <dbReference type="NCBI Taxonomy" id="2953748"/>
    <lineage>
        <taxon>Archaea</taxon>
        <taxon>Methanobacteriati</taxon>
        <taxon>Methanobacteriota</taxon>
        <taxon>Stenosarchaea group</taxon>
        <taxon>Halobacteria</taxon>
        <taxon>Halobacteriales</taxon>
        <taxon>Haladaptataceae</taxon>
        <taxon>Halorussus</taxon>
    </lineage>
</organism>
<feature type="region of interest" description="Disordered" evidence="1">
    <location>
        <begin position="234"/>
        <end position="268"/>
    </location>
</feature>
<sequence>MTQVDITEFGTDDVSEDMQSDEEDTGETFAAVVTVATWGELADSLRQVLAATRVVAGSGLGAAERDKFVRRVVNREVGLVAPVGEENTGYVGAGESPSDADLDSAIDFIVGHDIPHFFVDTFDTLGASHGAIADRVRELVADGVEVHVVAQGFDIDSENCESVLGVLDGLDAAGLELQRRADVRDIQHWLPETDRAGRPALGFEKIDGELTRGENFDEVRAVVSMRLSEDITKQKAADRLGVSPRTITRAEENAGRYGLEEEGEDTEA</sequence>
<protein>
    <submittedName>
        <fullName evidence="2">Helix-turn-helix domain-containing protein</fullName>
    </submittedName>
</protein>
<dbReference type="EMBL" id="JBHSHT010000001">
    <property type="protein sequence ID" value="MFC4825086.1"/>
    <property type="molecule type" value="Genomic_DNA"/>
</dbReference>
<keyword evidence="3" id="KW-1185">Reference proteome</keyword>
<dbReference type="AlphaFoldDB" id="A0ABD5Q307"/>
<proteinExistence type="predicted"/>
<evidence type="ECO:0000256" key="1">
    <source>
        <dbReference type="SAM" id="MobiDB-lite"/>
    </source>
</evidence>
<dbReference type="RefSeq" id="WP_254269209.1">
    <property type="nucleotide sequence ID" value="NZ_CP100400.1"/>
</dbReference>
<gene>
    <name evidence="2" type="ORF">ACFO9K_12535</name>
</gene>
<accession>A0ABD5Q307</accession>
<evidence type="ECO:0000313" key="3">
    <source>
        <dbReference type="Proteomes" id="UP001595945"/>
    </source>
</evidence>
<reference evidence="2 3" key="1">
    <citation type="journal article" date="2019" name="Int. J. Syst. Evol. Microbiol.">
        <title>The Global Catalogue of Microorganisms (GCM) 10K type strain sequencing project: providing services to taxonomists for standard genome sequencing and annotation.</title>
        <authorList>
            <consortium name="The Broad Institute Genomics Platform"/>
            <consortium name="The Broad Institute Genome Sequencing Center for Infectious Disease"/>
            <person name="Wu L."/>
            <person name="Ma J."/>
        </authorList>
    </citation>
    <scope>NUCLEOTIDE SEQUENCE [LARGE SCALE GENOMIC DNA]</scope>
    <source>
        <strain evidence="2 3">XZYJ18</strain>
    </source>
</reference>
<name>A0ABD5Q307_9EURY</name>
<dbReference type="GeneID" id="73044210"/>
<feature type="region of interest" description="Disordered" evidence="1">
    <location>
        <begin position="1"/>
        <end position="25"/>
    </location>
</feature>
<feature type="compositionally biased region" description="Acidic residues" evidence="1">
    <location>
        <begin position="10"/>
        <end position="25"/>
    </location>
</feature>
<comment type="caution">
    <text evidence="2">The sequence shown here is derived from an EMBL/GenBank/DDBJ whole genome shotgun (WGS) entry which is preliminary data.</text>
</comment>